<evidence type="ECO:0000313" key="11">
    <source>
        <dbReference type="Proteomes" id="UP000807025"/>
    </source>
</evidence>
<dbReference type="SMART" id="SM00487">
    <property type="entry name" value="DEXDc"/>
    <property type="match status" value="1"/>
</dbReference>
<evidence type="ECO:0000256" key="5">
    <source>
        <dbReference type="ARBA" id="ARBA00023235"/>
    </source>
</evidence>
<keyword evidence="2" id="KW-0547">Nucleotide-binding</keyword>
<dbReference type="Proteomes" id="UP000807025">
    <property type="component" value="Unassembled WGS sequence"/>
</dbReference>
<dbReference type="EMBL" id="MU154761">
    <property type="protein sequence ID" value="KAF9487623.1"/>
    <property type="molecule type" value="Genomic_DNA"/>
</dbReference>
<dbReference type="PROSITE" id="PS51194">
    <property type="entry name" value="HELICASE_CTER"/>
    <property type="match status" value="1"/>
</dbReference>
<sequence length="861" mass="96398">MDKTYFSVDGHPIPFTKFKEYAIGLISSAESKLDTVLRGWQFDDIDKKIKTALQIGDHQNTYLDRLHDMGVGYSFFSDPRNHLKNERNLLLKHFLREGYDEFATSVPGAVPSEIFKPGRVLSSFYEVDSLVSTLYAATVTTWPGAGRGSELDHLTYRNDHGKRHIFFINNILTFVTSYIKTQQITGRAPLIPRGVDPRLARVFIVTINFVYYAASVISAQLKQHEQAIAYTRYVFVYHGVPMNAERMTRVLREHTLPVFHIEFGIRDWRHVMKFVLRHKADIALEPEDEEEQNKDPLNSLFGHTGRIGDHVYAIESSALESISAVDVTRAQKYGVGYQRYLGLWPDLANTDVVNDEEHKEIATVSVSNSRDPAELLERVLDRLLPVVGDQLTSMVARALYNELPHHTPPYLPSSSAVNVHPSRLDVVKRLYGSDSFQSPQQAAMFEYILQNTYTVVGILPTGGGKSLMFYGPSLVEKDGVTIVISPFVALADEQFETAQQLGIPVSRWPSSAADLSSTRLLIVPAHAAGTNDFVRFVRASAELGLIRRIIFDEAHQIILSAQYRDCYDSLPLLTRTGVQVHFLSATLLQCSIDEIIRISCIPVDAVYVIRAPTFRPNICYDAQHFSNTSDESAYDQMMNRVEELCTEHVDRLDEDGRMLIYCSSYKECDGVFERTRYPIHRAKGSTGDDDEDDAKKRQAVAHDWRAGRPKVLIATTGFGNGIDYAHVRVVISVNARNGSDAVQQTGQAGRDGQQAHAYILGSMPLLTSAIPDPDFAGVGIMNMLHARSDCIRICLGEFDNESYSCISHGRNQAVLCTRCKGLSVSSIDFDVYMFSDTHIVQQACFPNTCPTRASQLSNPLG</sequence>
<organism evidence="10 11">
    <name type="scientific">Pleurotus eryngii</name>
    <name type="common">Boletus of the steppes</name>
    <dbReference type="NCBI Taxonomy" id="5323"/>
    <lineage>
        <taxon>Eukaryota</taxon>
        <taxon>Fungi</taxon>
        <taxon>Dikarya</taxon>
        <taxon>Basidiomycota</taxon>
        <taxon>Agaricomycotina</taxon>
        <taxon>Agaricomycetes</taxon>
        <taxon>Agaricomycetidae</taxon>
        <taxon>Agaricales</taxon>
        <taxon>Pleurotineae</taxon>
        <taxon>Pleurotaceae</taxon>
        <taxon>Pleurotus</taxon>
    </lineage>
</organism>
<dbReference type="GO" id="GO:0043138">
    <property type="term" value="F:3'-5' DNA helicase activity"/>
    <property type="evidence" value="ECO:0007669"/>
    <property type="project" value="UniProtKB-EC"/>
</dbReference>
<dbReference type="Pfam" id="PF00270">
    <property type="entry name" value="DEAD"/>
    <property type="match status" value="1"/>
</dbReference>
<protein>
    <recommendedName>
        <fullName evidence="7">DNA 3'-5' helicase</fullName>
        <ecNumber evidence="7">5.6.2.4</ecNumber>
    </recommendedName>
</protein>
<dbReference type="InterPro" id="IPR011545">
    <property type="entry name" value="DEAD/DEAH_box_helicase_dom"/>
</dbReference>
<dbReference type="SUPFAM" id="SSF52540">
    <property type="entry name" value="P-loop containing nucleoside triphosphate hydrolases"/>
    <property type="match status" value="1"/>
</dbReference>
<reference evidence="10" key="1">
    <citation type="submission" date="2020-11" db="EMBL/GenBank/DDBJ databases">
        <authorList>
            <consortium name="DOE Joint Genome Institute"/>
            <person name="Ahrendt S."/>
            <person name="Riley R."/>
            <person name="Andreopoulos W."/>
            <person name="Labutti K."/>
            <person name="Pangilinan J."/>
            <person name="Ruiz-Duenas F.J."/>
            <person name="Barrasa J.M."/>
            <person name="Sanchez-Garcia M."/>
            <person name="Camarero S."/>
            <person name="Miyauchi S."/>
            <person name="Serrano A."/>
            <person name="Linde D."/>
            <person name="Babiker R."/>
            <person name="Drula E."/>
            <person name="Ayuso-Fernandez I."/>
            <person name="Pacheco R."/>
            <person name="Padilla G."/>
            <person name="Ferreira P."/>
            <person name="Barriuso J."/>
            <person name="Kellner H."/>
            <person name="Castanera R."/>
            <person name="Alfaro M."/>
            <person name="Ramirez L."/>
            <person name="Pisabarro A.G."/>
            <person name="Kuo A."/>
            <person name="Tritt A."/>
            <person name="Lipzen A."/>
            <person name="He G."/>
            <person name="Yan M."/>
            <person name="Ng V."/>
            <person name="Cullen D."/>
            <person name="Martin F."/>
            <person name="Rosso M.-N."/>
            <person name="Henrissat B."/>
            <person name="Hibbett D."/>
            <person name="Martinez A.T."/>
            <person name="Grigoriev I.V."/>
        </authorList>
    </citation>
    <scope>NUCLEOTIDE SEQUENCE</scope>
    <source>
        <strain evidence="10">ATCC 90797</strain>
    </source>
</reference>
<keyword evidence="10" id="KW-0378">Hydrolase</keyword>
<keyword evidence="11" id="KW-1185">Reference proteome</keyword>
<accession>A0A9P5ZGI4</accession>
<keyword evidence="4" id="KW-0238">DNA-binding</keyword>
<proteinExistence type="inferred from homology"/>
<dbReference type="GO" id="GO:0009378">
    <property type="term" value="F:four-way junction helicase activity"/>
    <property type="evidence" value="ECO:0007669"/>
    <property type="project" value="TreeGrafter"/>
</dbReference>
<dbReference type="GO" id="GO:0005694">
    <property type="term" value="C:chromosome"/>
    <property type="evidence" value="ECO:0007669"/>
    <property type="project" value="TreeGrafter"/>
</dbReference>
<evidence type="ECO:0000313" key="10">
    <source>
        <dbReference type="EMBL" id="KAF9487623.1"/>
    </source>
</evidence>
<dbReference type="SMART" id="SM00490">
    <property type="entry name" value="HELICc"/>
    <property type="match status" value="1"/>
</dbReference>
<dbReference type="AlphaFoldDB" id="A0A9P5ZGI4"/>
<feature type="domain" description="Helicase ATP-binding" evidence="8">
    <location>
        <begin position="446"/>
        <end position="605"/>
    </location>
</feature>
<comment type="caution">
    <text evidence="10">The sequence shown here is derived from an EMBL/GenBank/DDBJ whole genome shotgun (WGS) entry which is preliminary data.</text>
</comment>
<dbReference type="EC" id="5.6.2.4" evidence="7"/>
<dbReference type="GO" id="GO:0005524">
    <property type="term" value="F:ATP binding"/>
    <property type="evidence" value="ECO:0007669"/>
    <property type="project" value="UniProtKB-KW"/>
</dbReference>
<evidence type="ECO:0000259" key="9">
    <source>
        <dbReference type="PROSITE" id="PS51194"/>
    </source>
</evidence>
<dbReference type="PANTHER" id="PTHR13710">
    <property type="entry name" value="DNA HELICASE RECQ FAMILY MEMBER"/>
    <property type="match status" value="1"/>
</dbReference>
<dbReference type="GO" id="GO:0000724">
    <property type="term" value="P:double-strand break repair via homologous recombination"/>
    <property type="evidence" value="ECO:0007669"/>
    <property type="project" value="TreeGrafter"/>
</dbReference>
<dbReference type="InterPro" id="IPR014001">
    <property type="entry name" value="Helicase_ATP-bd"/>
</dbReference>
<comment type="similarity">
    <text evidence="1">Belongs to the helicase family. RecQ subfamily.</text>
</comment>
<dbReference type="GO" id="GO:0016787">
    <property type="term" value="F:hydrolase activity"/>
    <property type="evidence" value="ECO:0007669"/>
    <property type="project" value="UniProtKB-KW"/>
</dbReference>
<dbReference type="InterPro" id="IPR027417">
    <property type="entry name" value="P-loop_NTPase"/>
</dbReference>
<keyword evidence="3" id="KW-0067">ATP-binding</keyword>
<evidence type="ECO:0000256" key="7">
    <source>
        <dbReference type="ARBA" id="ARBA00034808"/>
    </source>
</evidence>
<evidence type="ECO:0000256" key="3">
    <source>
        <dbReference type="ARBA" id="ARBA00022840"/>
    </source>
</evidence>
<dbReference type="Gene3D" id="3.40.50.300">
    <property type="entry name" value="P-loop containing nucleotide triphosphate hydrolases"/>
    <property type="match status" value="2"/>
</dbReference>
<evidence type="ECO:0000256" key="6">
    <source>
        <dbReference type="ARBA" id="ARBA00034617"/>
    </source>
</evidence>
<evidence type="ECO:0000256" key="1">
    <source>
        <dbReference type="ARBA" id="ARBA00005446"/>
    </source>
</evidence>
<comment type="catalytic activity">
    <reaction evidence="6">
        <text>Couples ATP hydrolysis with the unwinding of duplex DNA by translocating in the 3'-5' direction.</text>
        <dbReference type="EC" id="5.6.2.4"/>
    </reaction>
</comment>
<feature type="domain" description="Helicase C-terminal" evidence="9">
    <location>
        <begin position="644"/>
        <end position="806"/>
    </location>
</feature>
<dbReference type="PROSITE" id="PS51192">
    <property type="entry name" value="HELICASE_ATP_BIND_1"/>
    <property type="match status" value="1"/>
</dbReference>
<evidence type="ECO:0000256" key="2">
    <source>
        <dbReference type="ARBA" id="ARBA00022741"/>
    </source>
</evidence>
<dbReference type="Pfam" id="PF00271">
    <property type="entry name" value="Helicase_C"/>
    <property type="match status" value="1"/>
</dbReference>
<dbReference type="OrthoDB" id="2507344at2759"/>
<dbReference type="GO" id="GO:0003677">
    <property type="term" value="F:DNA binding"/>
    <property type="evidence" value="ECO:0007669"/>
    <property type="project" value="UniProtKB-KW"/>
</dbReference>
<evidence type="ECO:0000259" key="8">
    <source>
        <dbReference type="PROSITE" id="PS51192"/>
    </source>
</evidence>
<evidence type="ECO:0000256" key="4">
    <source>
        <dbReference type="ARBA" id="ARBA00023125"/>
    </source>
</evidence>
<dbReference type="GO" id="GO:0005737">
    <property type="term" value="C:cytoplasm"/>
    <property type="evidence" value="ECO:0007669"/>
    <property type="project" value="TreeGrafter"/>
</dbReference>
<name>A0A9P5ZGI4_PLEER</name>
<dbReference type="InterPro" id="IPR001650">
    <property type="entry name" value="Helicase_C-like"/>
</dbReference>
<keyword evidence="5" id="KW-0413">Isomerase</keyword>
<dbReference type="PANTHER" id="PTHR13710:SF105">
    <property type="entry name" value="ATP-DEPENDENT DNA HELICASE Q1"/>
    <property type="match status" value="1"/>
</dbReference>
<gene>
    <name evidence="10" type="ORF">BDN71DRAFT_1404484</name>
</gene>